<comment type="caution">
    <text evidence="2">The sequence shown here is derived from an EMBL/GenBank/DDBJ whole genome shotgun (WGS) entry which is preliminary data.</text>
</comment>
<dbReference type="AlphaFoldDB" id="A0AAV9FGP6"/>
<reference evidence="2" key="2">
    <citation type="submission" date="2023-06" db="EMBL/GenBank/DDBJ databases">
        <authorList>
            <person name="Ma L."/>
            <person name="Liu K.-W."/>
            <person name="Li Z."/>
            <person name="Hsiao Y.-Y."/>
            <person name="Qi Y."/>
            <person name="Fu T."/>
            <person name="Tang G."/>
            <person name="Zhang D."/>
            <person name="Sun W.-H."/>
            <person name="Liu D.-K."/>
            <person name="Li Y."/>
            <person name="Chen G.-Z."/>
            <person name="Liu X.-D."/>
            <person name="Liao X.-Y."/>
            <person name="Jiang Y.-T."/>
            <person name="Yu X."/>
            <person name="Hao Y."/>
            <person name="Huang J."/>
            <person name="Zhao X.-W."/>
            <person name="Ke S."/>
            <person name="Chen Y.-Y."/>
            <person name="Wu W.-L."/>
            <person name="Hsu J.-L."/>
            <person name="Lin Y.-F."/>
            <person name="Huang M.-D."/>
            <person name="Li C.-Y."/>
            <person name="Huang L."/>
            <person name="Wang Z.-W."/>
            <person name="Zhao X."/>
            <person name="Zhong W.-Y."/>
            <person name="Peng D.-H."/>
            <person name="Ahmad S."/>
            <person name="Lan S."/>
            <person name="Zhang J.-S."/>
            <person name="Tsai W.-C."/>
            <person name="Van De Peer Y."/>
            <person name="Liu Z.-J."/>
        </authorList>
    </citation>
    <scope>NUCLEOTIDE SEQUENCE</scope>
    <source>
        <strain evidence="2">CP</strain>
        <tissue evidence="2">Leaves</tissue>
    </source>
</reference>
<dbReference type="EMBL" id="JAUJYO010000002">
    <property type="protein sequence ID" value="KAK1323797.1"/>
    <property type="molecule type" value="Genomic_DNA"/>
</dbReference>
<accession>A0AAV9FGP6</accession>
<reference evidence="2" key="1">
    <citation type="journal article" date="2023" name="Nat. Commun.">
        <title>Diploid and tetraploid genomes of Acorus and the evolution of monocots.</title>
        <authorList>
            <person name="Ma L."/>
            <person name="Liu K.W."/>
            <person name="Li Z."/>
            <person name="Hsiao Y.Y."/>
            <person name="Qi Y."/>
            <person name="Fu T."/>
            <person name="Tang G.D."/>
            <person name="Zhang D."/>
            <person name="Sun W.H."/>
            <person name="Liu D.K."/>
            <person name="Li Y."/>
            <person name="Chen G.Z."/>
            <person name="Liu X.D."/>
            <person name="Liao X.Y."/>
            <person name="Jiang Y.T."/>
            <person name="Yu X."/>
            <person name="Hao Y."/>
            <person name="Huang J."/>
            <person name="Zhao X.W."/>
            <person name="Ke S."/>
            <person name="Chen Y.Y."/>
            <person name="Wu W.L."/>
            <person name="Hsu J.L."/>
            <person name="Lin Y.F."/>
            <person name="Huang M.D."/>
            <person name="Li C.Y."/>
            <person name="Huang L."/>
            <person name="Wang Z.W."/>
            <person name="Zhao X."/>
            <person name="Zhong W.Y."/>
            <person name="Peng D.H."/>
            <person name="Ahmad S."/>
            <person name="Lan S."/>
            <person name="Zhang J.S."/>
            <person name="Tsai W.C."/>
            <person name="Van de Peer Y."/>
            <person name="Liu Z.J."/>
        </authorList>
    </citation>
    <scope>NUCLEOTIDE SEQUENCE</scope>
    <source>
        <strain evidence="2">CP</strain>
    </source>
</reference>
<sequence length="164" mass="18564">MVEAGSPNLSDYFPILRRMDLQGRRRRLRANFQKLYVYFDKMIDGRLRHASANATRSDFLDVLLQSLQRSEIDRATIKSLLTNGNDEIQGKEMVNVLLALSGARRTFPTTWDKEAKDESSSQAGQRQASKVGFRLFVGEKGELAEGGFPPDINESQDVVEFDYA</sequence>
<dbReference type="InterPro" id="IPR036396">
    <property type="entry name" value="Cyt_P450_sf"/>
</dbReference>
<evidence type="ECO:0000313" key="3">
    <source>
        <dbReference type="Proteomes" id="UP001180020"/>
    </source>
</evidence>
<dbReference type="Gene3D" id="1.10.630.10">
    <property type="entry name" value="Cytochrome P450"/>
    <property type="match status" value="1"/>
</dbReference>
<proteinExistence type="inferred from homology"/>
<organism evidence="2 3">
    <name type="scientific">Acorus calamus</name>
    <name type="common">Sweet flag</name>
    <dbReference type="NCBI Taxonomy" id="4465"/>
    <lineage>
        <taxon>Eukaryota</taxon>
        <taxon>Viridiplantae</taxon>
        <taxon>Streptophyta</taxon>
        <taxon>Embryophyta</taxon>
        <taxon>Tracheophyta</taxon>
        <taxon>Spermatophyta</taxon>
        <taxon>Magnoliopsida</taxon>
        <taxon>Liliopsida</taxon>
        <taxon>Acoraceae</taxon>
        <taxon>Acorus</taxon>
    </lineage>
</organism>
<gene>
    <name evidence="2" type="primary">CYP76B10</name>
    <name evidence="2" type="ORF">QJS10_CPA02g00542</name>
</gene>
<evidence type="ECO:0000256" key="1">
    <source>
        <dbReference type="ARBA" id="ARBA00010617"/>
    </source>
</evidence>
<dbReference type="Proteomes" id="UP001180020">
    <property type="component" value="Unassembled WGS sequence"/>
</dbReference>
<protein>
    <submittedName>
        <fullName evidence="2">Geraniol 8-hydroxylase</fullName>
    </submittedName>
</protein>
<dbReference type="GO" id="GO:0004497">
    <property type="term" value="F:monooxygenase activity"/>
    <property type="evidence" value="ECO:0007669"/>
    <property type="project" value="InterPro"/>
</dbReference>
<dbReference type="GO" id="GO:0005506">
    <property type="term" value="F:iron ion binding"/>
    <property type="evidence" value="ECO:0007669"/>
    <property type="project" value="InterPro"/>
</dbReference>
<keyword evidence="3" id="KW-1185">Reference proteome</keyword>
<name>A0AAV9FGP6_ACOCL</name>
<comment type="similarity">
    <text evidence="1">Belongs to the cytochrome P450 family.</text>
</comment>
<evidence type="ECO:0000313" key="2">
    <source>
        <dbReference type="EMBL" id="KAK1323797.1"/>
    </source>
</evidence>
<dbReference type="PANTHER" id="PTHR47950">
    <property type="entry name" value="CYTOCHROME P450, FAMILY 76, SUBFAMILY C, POLYPEPTIDE 5-RELATED"/>
    <property type="match status" value="1"/>
</dbReference>
<dbReference type="GO" id="GO:0020037">
    <property type="term" value="F:heme binding"/>
    <property type="evidence" value="ECO:0007669"/>
    <property type="project" value="InterPro"/>
</dbReference>
<dbReference type="GO" id="GO:0016705">
    <property type="term" value="F:oxidoreductase activity, acting on paired donors, with incorporation or reduction of molecular oxygen"/>
    <property type="evidence" value="ECO:0007669"/>
    <property type="project" value="InterPro"/>
</dbReference>
<dbReference type="SUPFAM" id="SSF48264">
    <property type="entry name" value="Cytochrome P450"/>
    <property type="match status" value="1"/>
</dbReference>
<dbReference type="PANTHER" id="PTHR47950:SF44">
    <property type="entry name" value="CYTOCHROME P450, FAMILY 76, SUBFAMILY C, POLYPEPTIDE 5-RELATED"/>
    <property type="match status" value="1"/>
</dbReference>